<dbReference type="PANTHER" id="PTHR30303">
    <property type="entry name" value="HYDROGENASE ISOENZYMES FORMATION PROTEIN HYPE"/>
    <property type="match status" value="1"/>
</dbReference>
<dbReference type="GO" id="GO:0051604">
    <property type="term" value="P:protein maturation"/>
    <property type="evidence" value="ECO:0007669"/>
    <property type="project" value="TreeGrafter"/>
</dbReference>
<dbReference type="InterPro" id="IPR010918">
    <property type="entry name" value="PurM-like_C_dom"/>
</dbReference>
<name>A0A2I8VL77_9EURY</name>
<dbReference type="EMBL" id="CP026309">
    <property type="protein sequence ID" value="AUV82690.1"/>
    <property type="molecule type" value="Genomic_DNA"/>
</dbReference>
<feature type="domain" description="PurM-like N-terminal" evidence="2">
    <location>
        <begin position="37"/>
        <end position="131"/>
    </location>
</feature>
<proteinExistence type="inferred from homology"/>
<dbReference type="Proteomes" id="UP000236584">
    <property type="component" value="Chromosome"/>
</dbReference>
<evidence type="ECO:0000313" key="5">
    <source>
        <dbReference type="Proteomes" id="UP000236584"/>
    </source>
</evidence>
<dbReference type="RefSeq" id="WP_103426379.1">
    <property type="nucleotide sequence ID" value="NZ_CP026309.1"/>
</dbReference>
<keyword evidence="5" id="KW-1185">Reference proteome</keyword>
<protein>
    <submittedName>
        <fullName evidence="4">Hydrogenase expression protein</fullName>
    </submittedName>
</protein>
<dbReference type="Gene3D" id="3.90.650.10">
    <property type="entry name" value="PurM-like C-terminal domain"/>
    <property type="match status" value="1"/>
</dbReference>
<dbReference type="KEGG" id="srub:C2R22_14410"/>
<evidence type="ECO:0000259" key="2">
    <source>
        <dbReference type="Pfam" id="PF00586"/>
    </source>
</evidence>
<feature type="domain" description="PurM-like C-terminal" evidence="3">
    <location>
        <begin position="158"/>
        <end position="315"/>
    </location>
</feature>
<dbReference type="PANTHER" id="PTHR30303:SF4">
    <property type="entry name" value="HYDROGENASE EXPRESSION_FORMATION PROTEIN HYPE"/>
    <property type="match status" value="1"/>
</dbReference>
<dbReference type="GeneID" id="35593308"/>
<dbReference type="InterPro" id="IPR036921">
    <property type="entry name" value="PurM-like_N_sf"/>
</dbReference>
<accession>A0A2I8VL77</accession>
<organism evidence="4 5">
    <name type="scientific">Salinigranum rubrum</name>
    <dbReference type="NCBI Taxonomy" id="755307"/>
    <lineage>
        <taxon>Archaea</taxon>
        <taxon>Methanobacteriati</taxon>
        <taxon>Methanobacteriota</taxon>
        <taxon>Stenosarchaea group</taxon>
        <taxon>Halobacteria</taxon>
        <taxon>Halobacteriales</taxon>
        <taxon>Haloferacaceae</taxon>
        <taxon>Salinigranum</taxon>
    </lineage>
</organism>
<dbReference type="InterPro" id="IPR016188">
    <property type="entry name" value="PurM-like_N"/>
</dbReference>
<dbReference type="InterPro" id="IPR011854">
    <property type="entry name" value="HypE"/>
</dbReference>
<dbReference type="PIRSF" id="PIRSF005644">
    <property type="entry name" value="Hdrgns_mtr_HypE"/>
    <property type="match status" value="1"/>
</dbReference>
<dbReference type="Gene3D" id="3.30.1330.10">
    <property type="entry name" value="PurM-like, N-terminal domain"/>
    <property type="match status" value="1"/>
</dbReference>
<evidence type="ECO:0000259" key="3">
    <source>
        <dbReference type="Pfam" id="PF02769"/>
    </source>
</evidence>
<reference evidence="4 5" key="1">
    <citation type="submission" date="2018-01" db="EMBL/GenBank/DDBJ databases">
        <title>Complete genome sequence of Salinigranum rubrum GX10T, an extremely halophilic archaeon isolated from a marine solar saltern.</title>
        <authorList>
            <person name="Han S."/>
        </authorList>
    </citation>
    <scope>NUCLEOTIDE SEQUENCE [LARGE SCALE GENOMIC DNA]</scope>
    <source>
        <strain evidence="4 5">GX10</strain>
    </source>
</reference>
<dbReference type="OrthoDB" id="31494at2157"/>
<dbReference type="InterPro" id="IPR036676">
    <property type="entry name" value="PurM-like_C_sf"/>
</dbReference>
<dbReference type="SUPFAM" id="SSF56042">
    <property type="entry name" value="PurM C-terminal domain-like"/>
    <property type="match status" value="1"/>
</dbReference>
<gene>
    <name evidence="4" type="ORF">C2R22_14410</name>
</gene>
<dbReference type="SUPFAM" id="SSF55326">
    <property type="entry name" value="PurM N-terminal domain-like"/>
    <property type="match status" value="1"/>
</dbReference>
<evidence type="ECO:0000256" key="1">
    <source>
        <dbReference type="ARBA" id="ARBA00006243"/>
    </source>
</evidence>
<dbReference type="CDD" id="cd06061">
    <property type="entry name" value="PurM-like1"/>
    <property type="match status" value="1"/>
</dbReference>
<comment type="similarity">
    <text evidence="1">Belongs to the HypE family.</text>
</comment>
<dbReference type="Pfam" id="PF00586">
    <property type="entry name" value="AIRS"/>
    <property type="match status" value="1"/>
</dbReference>
<sequence length="345" mass="35735">MDADLGKVDAAFFSEYLYPNLGADRDDVTLGPTHGVDFGVVDVGGKALVVATDPVSVLPRLGFDRAARFALDIILADVAVSGLAPTHLTVSLSLPPDFDDDEFATFWRAWSDEAEELGVAIAAGHTARYADSAFPWVGAATALAVGDFEDLVRPDGARPGDDLLVTKGPAVETTGLLTSLFPDEVPLSGSDLETAQARLDEAGAVRDARAISDAARGDVHAMHDATEGGLLGAFFEMADAAGVRFDVDTSAVPWRPGVRETSDALGFDPWTATTAGTLVVAVDPARTDDVVDALERRGTPVGVVGSVVAGEGVTLDGNPASKPRGDSSWPVYAALADRATDDASG</sequence>
<evidence type="ECO:0000313" key="4">
    <source>
        <dbReference type="EMBL" id="AUV82690.1"/>
    </source>
</evidence>
<dbReference type="AlphaFoldDB" id="A0A2I8VL77"/>
<dbReference type="Pfam" id="PF02769">
    <property type="entry name" value="AIRS_C"/>
    <property type="match status" value="1"/>
</dbReference>